<reference evidence="2 3" key="1">
    <citation type="submission" date="2020-08" db="EMBL/GenBank/DDBJ databases">
        <title>Sequencing the genomes of 1000 actinobacteria strains.</title>
        <authorList>
            <person name="Klenk H.-P."/>
        </authorList>
    </citation>
    <scope>NUCLEOTIDE SEQUENCE [LARGE SCALE GENOMIC DNA]</scope>
    <source>
        <strain evidence="2 3">DSM 40129</strain>
    </source>
</reference>
<evidence type="ECO:0000313" key="2">
    <source>
        <dbReference type="EMBL" id="MBB5816911.1"/>
    </source>
</evidence>
<sequence>MLVTCGNTDAEKTGKVGTVGRPEGHLQMPRWSHLQMCTRKGT</sequence>
<dbReference type="AlphaFoldDB" id="A0AA89TLU7"/>
<proteinExistence type="predicted"/>
<dbReference type="EMBL" id="JACHLX010000002">
    <property type="protein sequence ID" value="MBB5816911.1"/>
    <property type="molecule type" value="Genomic_DNA"/>
</dbReference>
<accession>A0AA89TLU7</accession>
<dbReference type="Proteomes" id="UP000579531">
    <property type="component" value="Unassembled WGS sequence"/>
</dbReference>
<comment type="caution">
    <text evidence="2">The sequence shown here is derived from an EMBL/GenBank/DDBJ whole genome shotgun (WGS) entry which is preliminary data.</text>
</comment>
<keyword evidence="3" id="KW-1185">Reference proteome</keyword>
<organism evidence="2 3">
    <name type="scientific">Streptomyces collinus</name>
    <dbReference type="NCBI Taxonomy" id="42684"/>
    <lineage>
        <taxon>Bacteria</taxon>
        <taxon>Bacillati</taxon>
        <taxon>Actinomycetota</taxon>
        <taxon>Actinomycetes</taxon>
        <taxon>Kitasatosporales</taxon>
        <taxon>Streptomycetaceae</taxon>
        <taxon>Streptomyces</taxon>
    </lineage>
</organism>
<name>A0AA89TLU7_STRCU</name>
<evidence type="ECO:0000256" key="1">
    <source>
        <dbReference type="SAM" id="MobiDB-lite"/>
    </source>
</evidence>
<evidence type="ECO:0000313" key="3">
    <source>
        <dbReference type="Proteomes" id="UP000579531"/>
    </source>
</evidence>
<protein>
    <submittedName>
        <fullName evidence="2">Uncharacterized protein</fullName>
    </submittedName>
</protein>
<gene>
    <name evidence="2" type="ORF">HNR72_008033</name>
</gene>
<feature type="region of interest" description="Disordered" evidence="1">
    <location>
        <begin position="1"/>
        <end position="25"/>
    </location>
</feature>